<keyword evidence="3 4" id="KW-0378">Hydrolase</keyword>
<dbReference type="PANTHER" id="PTHR10395:SF13">
    <property type="entry name" value="5-HYDROXYISOURATE HYDROLASE"/>
    <property type="match status" value="1"/>
</dbReference>
<feature type="domain" description="Transthyretin/hydroxyisourate hydrolase" evidence="5">
    <location>
        <begin position="4"/>
        <end position="119"/>
    </location>
</feature>
<dbReference type="OrthoDB" id="10265230at2759"/>
<dbReference type="OMA" id="DADSHYH"/>
<dbReference type="Gene3D" id="2.60.40.180">
    <property type="entry name" value="Transthyretin/hydroxyisourate hydrolase domain"/>
    <property type="match status" value="1"/>
</dbReference>
<keyword evidence="2 4" id="KW-0659">Purine metabolism</keyword>
<dbReference type="KEGG" id="ola:101172405"/>
<comment type="catalytic activity">
    <reaction evidence="1 4">
        <text>5-hydroxyisourate + H2O = 5-hydroxy-2-oxo-4-ureido-2,5-dihydro-1H-imidazole-5-carboxylate + H(+)</text>
        <dbReference type="Rhea" id="RHEA:23736"/>
        <dbReference type="ChEBI" id="CHEBI:15377"/>
        <dbReference type="ChEBI" id="CHEBI:15378"/>
        <dbReference type="ChEBI" id="CHEBI:18072"/>
        <dbReference type="ChEBI" id="CHEBI:58639"/>
        <dbReference type="EC" id="3.5.2.17"/>
    </reaction>
</comment>
<dbReference type="EC" id="3.5.2.17" evidence="4"/>
<dbReference type="Ensembl" id="ENSORLT00000037810.1">
    <property type="protein sequence ID" value="ENSORLP00000043242.1"/>
    <property type="gene ID" value="ENSORLG00000029953.1"/>
</dbReference>
<dbReference type="GeneTree" id="ENSGT00940000153229"/>
<dbReference type="InParanoid" id="A0A3B3IHM9"/>
<dbReference type="PANTHER" id="PTHR10395">
    <property type="entry name" value="URICASE AND TRANSTHYRETIN-RELATED"/>
    <property type="match status" value="1"/>
</dbReference>
<reference evidence="6" key="3">
    <citation type="submission" date="2025-09" db="UniProtKB">
        <authorList>
            <consortium name="Ensembl"/>
        </authorList>
    </citation>
    <scope>IDENTIFICATION</scope>
    <source>
        <strain evidence="6">Hd-rR</strain>
    </source>
</reference>
<evidence type="ECO:0000256" key="1">
    <source>
        <dbReference type="ARBA" id="ARBA00001043"/>
    </source>
</evidence>
<dbReference type="SMART" id="SM00095">
    <property type="entry name" value="TR_THY"/>
    <property type="match status" value="1"/>
</dbReference>
<dbReference type="InterPro" id="IPR036817">
    <property type="entry name" value="Transthyretin/HIU_hydrolase_sf"/>
</dbReference>
<comment type="subunit">
    <text evidence="4">Homotetramer.</text>
</comment>
<reference evidence="6" key="2">
    <citation type="submission" date="2025-08" db="UniProtKB">
        <authorList>
            <consortium name="Ensembl"/>
        </authorList>
    </citation>
    <scope>IDENTIFICATION</scope>
    <source>
        <strain evidence="6">Hd-rR</strain>
    </source>
</reference>
<dbReference type="SUPFAM" id="SSF49472">
    <property type="entry name" value="Transthyretin (synonym: prealbumin)"/>
    <property type="match status" value="1"/>
</dbReference>
<protein>
    <recommendedName>
        <fullName evidence="4">5-hydroxyisourate hydrolase</fullName>
        <shortName evidence="4">HIU hydrolase</shortName>
        <shortName evidence="4">HIUHase</shortName>
        <ecNumber evidence="4">3.5.2.17</ecNumber>
    </recommendedName>
</protein>
<keyword evidence="7" id="KW-1185">Reference proteome</keyword>
<dbReference type="FunCoup" id="A0A3B3IHM9">
    <property type="interactions" value="39"/>
</dbReference>
<dbReference type="Proteomes" id="UP000001038">
    <property type="component" value="Chromosome 6"/>
</dbReference>
<evidence type="ECO:0000259" key="5">
    <source>
        <dbReference type="SMART" id="SM00095"/>
    </source>
</evidence>
<evidence type="ECO:0000313" key="6">
    <source>
        <dbReference type="Ensembl" id="ENSORLP00000043242.1"/>
    </source>
</evidence>
<evidence type="ECO:0000256" key="2">
    <source>
        <dbReference type="ARBA" id="ARBA00022631"/>
    </source>
</evidence>
<dbReference type="GO" id="GO:0006144">
    <property type="term" value="P:purine nucleobase metabolic process"/>
    <property type="evidence" value="ECO:0000318"/>
    <property type="project" value="GO_Central"/>
</dbReference>
<comment type="similarity">
    <text evidence="4">Belongs to the transthyretin family. 5-hydroxyisourate hydrolase subfamily.</text>
</comment>
<accession>A0A3B3IHM9</accession>
<evidence type="ECO:0000256" key="4">
    <source>
        <dbReference type="RuleBase" id="RU361270"/>
    </source>
</evidence>
<dbReference type="PRINTS" id="PR00189">
    <property type="entry name" value="TRNSTHYRETIN"/>
</dbReference>
<reference evidence="6 7" key="1">
    <citation type="journal article" date="2007" name="Nature">
        <title>The medaka draft genome and insights into vertebrate genome evolution.</title>
        <authorList>
            <person name="Kasahara M."/>
            <person name="Naruse K."/>
            <person name="Sasaki S."/>
            <person name="Nakatani Y."/>
            <person name="Qu W."/>
            <person name="Ahsan B."/>
            <person name="Yamada T."/>
            <person name="Nagayasu Y."/>
            <person name="Doi K."/>
            <person name="Kasai Y."/>
            <person name="Jindo T."/>
            <person name="Kobayashi D."/>
            <person name="Shimada A."/>
            <person name="Toyoda A."/>
            <person name="Kuroki Y."/>
            <person name="Fujiyama A."/>
            <person name="Sasaki T."/>
            <person name="Shimizu A."/>
            <person name="Asakawa S."/>
            <person name="Shimizu N."/>
            <person name="Hashimoto S."/>
            <person name="Yang J."/>
            <person name="Lee Y."/>
            <person name="Matsushima K."/>
            <person name="Sugano S."/>
            <person name="Sakaizumi M."/>
            <person name="Narita T."/>
            <person name="Ohishi K."/>
            <person name="Haga S."/>
            <person name="Ohta F."/>
            <person name="Nomoto H."/>
            <person name="Nogata K."/>
            <person name="Morishita T."/>
            <person name="Endo T."/>
            <person name="Shin-I T."/>
            <person name="Takeda H."/>
            <person name="Morishita S."/>
            <person name="Kohara Y."/>
        </authorList>
    </citation>
    <scope>NUCLEOTIDE SEQUENCE [LARGE SCALE GENOMIC DNA]</scope>
    <source>
        <strain evidence="6 7">Hd-rR</strain>
    </source>
</reference>
<organism evidence="6 7">
    <name type="scientific">Oryzias latipes</name>
    <name type="common">Japanese rice fish</name>
    <name type="synonym">Japanese killifish</name>
    <dbReference type="NCBI Taxonomy" id="8090"/>
    <lineage>
        <taxon>Eukaryota</taxon>
        <taxon>Metazoa</taxon>
        <taxon>Chordata</taxon>
        <taxon>Craniata</taxon>
        <taxon>Vertebrata</taxon>
        <taxon>Euteleostomi</taxon>
        <taxon>Actinopterygii</taxon>
        <taxon>Neopterygii</taxon>
        <taxon>Teleostei</taxon>
        <taxon>Neoteleostei</taxon>
        <taxon>Acanthomorphata</taxon>
        <taxon>Ovalentaria</taxon>
        <taxon>Atherinomorphae</taxon>
        <taxon>Beloniformes</taxon>
        <taxon>Adrianichthyidae</taxon>
        <taxon>Oryziinae</taxon>
        <taxon>Oryzias</taxon>
    </lineage>
</organism>
<dbReference type="InterPro" id="IPR023416">
    <property type="entry name" value="Transthyretin/HIU_hydrolase_d"/>
</dbReference>
<name>A0A3B3IHM9_ORYLA</name>
<dbReference type="GO" id="GO:0033971">
    <property type="term" value="F:hydroxyisourate hydrolase activity"/>
    <property type="evidence" value="ECO:0007669"/>
    <property type="project" value="UniProtKB-EC"/>
</dbReference>
<evidence type="ECO:0000313" key="7">
    <source>
        <dbReference type="Proteomes" id="UP000001038"/>
    </source>
</evidence>
<dbReference type="Pfam" id="PF00576">
    <property type="entry name" value="Transthyretin"/>
    <property type="match status" value="1"/>
</dbReference>
<dbReference type="InterPro" id="IPR000895">
    <property type="entry name" value="Transthyretin/HIU_hydrolase"/>
</dbReference>
<dbReference type="STRING" id="8090.ENSORLP00000043242"/>
<dbReference type="InterPro" id="IPR014306">
    <property type="entry name" value="Hydroxyisourate_hydrolase"/>
</dbReference>
<dbReference type="CTD" id="570474"/>
<proteinExistence type="inferred from homology"/>
<dbReference type="Bgee" id="ENSORLG00000029953">
    <property type="expression patterns" value="Expressed in intestine"/>
</dbReference>
<dbReference type="CDD" id="cd05822">
    <property type="entry name" value="TLP_HIUase"/>
    <property type="match status" value="1"/>
</dbReference>
<dbReference type="AlphaFoldDB" id="A0A3B3IHM9"/>
<evidence type="ECO:0000256" key="3">
    <source>
        <dbReference type="ARBA" id="ARBA00022801"/>
    </source>
</evidence>
<dbReference type="NCBIfam" id="TIGR02962">
    <property type="entry name" value="hdxy_isourate"/>
    <property type="match status" value="1"/>
</dbReference>
<sequence length="119" mass="13381">MSTAEVSPLTTQVLNSSDGVPGARMALSLHRLDSELVIWTMLSVGTTDEAGRCPGLIRREAFTPGMYKLRFETASYWESRTQTSFYPYVEVVFSISEPEQSWHLALLVTPFSYSTHRSN</sequence>
<dbReference type="GeneID" id="101172405"/>
<gene>
    <name evidence="6" type="primary">urahb</name>
</gene>